<keyword evidence="4" id="KW-0997">Cell inner membrane</keyword>
<gene>
    <name evidence="9" type="ORF">G7K_5644-t1</name>
</gene>
<feature type="transmembrane region" description="Helical" evidence="8">
    <location>
        <begin position="77"/>
        <end position="101"/>
    </location>
</feature>
<feature type="transmembrane region" description="Helical" evidence="8">
    <location>
        <begin position="274"/>
        <end position="293"/>
    </location>
</feature>
<keyword evidence="5 8" id="KW-0812">Transmembrane</keyword>
<protein>
    <submittedName>
        <fullName evidence="9">Uncharacterized protein</fullName>
    </submittedName>
</protein>
<dbReference type="PANTHER" id="PTHR30574:SF1">
    <property type="entry name" value="SULPHUR TRANSPORT DOMAIN-CONTAINING PROTEIN"/>
    <property type="match status" value="1"/>
</dbReference>
<name>A0A0E9NQ43_SAICN</name>
<evidence type="ECO:0000256" key="1">
    <source>
        <dbReference type="ARBA" id="ARBA00004429"/>
    </source>
</evidence>
<reference evidence="9 10" key="1">
    <citation type="journal article" date="2011" name="J. Gen. Appl. Microbiol.">
        <title>Draft genome sequencing of the enigmatic yeast Saitoella complicata.</title>
        <authorList>
            <person name="Nishida H."/>
            <person name="Hamamoto M."/>
            <person name="Sugiyama J."/>
        </authorList>
    </citation>
    <scope>NUCLEOTIDE SEQUENCE [LARGE SCALE GENOMIC DNA]</scope>
    <source>
        <strain evidence="9 10">NRRL Y-17804</strain>
    </source>
</reference>
<evidence type="ECO:0000256" key="7">
    <source>
        <dbReference type="ARBA" id="ARBA00023136"/>
    </source>
</evidence>
<feature type="transmembrane region" description="Helical" evidence="8">
    <location>
        <begin position="162"/>
        <end position="181"/>
    </location>
</feature>
<keyword evidence="6 8" id="KW-1133">Transmembrane helix</keyword>
<dbReference type="OrthoDB" id="10254418at2759"/>
<dbReference type="InterPro" id="IPR046513">
    <property type="entry name" value="DUF6691"/>
</dbReference>
<comment type="subcellular location">
    <subcellularLocation>
        <location evidence="1">Cell inner membrane</location>
        <topology evidence="1">Multi-pass membrane protein</topology>
    </subcellularLocation>
</comment>
<dbReference type="PANTHER" id="PTHR30574">
    <property type="entry name" value="INNER MEMBRANE PROTEIN YEDE"/>
    <property type="match status" value="1"/>
</dbReference>
<evidence type="ECO:0000256" key="8">
    <source>
        <dbReference type="SAM" id="Phobius"/>
    </source>
</evidence>
<feature type="transmembrane region" description="Helical" evidence="8">
    <location>
        <begin position="122"/>
        <end position="142"/>
    </location>
</feature>
<feature type="transmembrane region" description="Helical" evidence="8">
    <location>
        <begin position="193"/>
        <end position="216"/>
    </location>
</feature>
<evidence type="ECO:0000256" key="4">
    <source>
        <dbReference type="ARBA" id="ARBA00022519"/>
    </source>
</evidence>
<reference evidence="9 10" key="2">
    <citation type="journal article" date="2014" name="J. Gen. Appl. Microbiol.">
        <title>The early diverging ascomycetous budding yeast Saitoella complicata has three histone deacetylases belonging to the Clr6, Hos2, and Rpd3 lineages.</title>
        <authorList>
            <person name="Nishida H."/>
            <person name="Matsumoto T."/>
            <person name="Kondo S."/>
            <person name="Hamamoto M."/>
            <person name="Yoshikawa H."/>
        </authorList>
    </citation>
    <scope>NUCLEOTIDE SEQUENCE [LARGE SCALE GENOMIC DNA]</scope>
    <source>
        <strain evidence="9 10">NRRL Y-17804</strain>
    </source>
</reference>
<evidence type="ECO:0000256" key="3">
    <source>
        <dbReference type="ARBA" id="ARBA00022475"/>
    </source>
</evidence>
<accession>A0A0E9NQ43</accession>
<dbReference type="InterPro" id="IPR007272">
    <property type="entry name" value="Sulf_transp_TsuA/YedE"/>
</dbReference>
<comment type="caution">
    <text evidence="9">The sequence shown here is derived from an EMBL/GenBank/DDBJ whole genome shotgun (WGS) entry which is preliminary data.</text>
</comment>
<keyword evidence="7 8" id="KW-0472">Membrane</keyword>
<evidence type="ECO:0000256" key="5">
    <source>
        <dbReference type="ARBA" id="ARBA00022692"/>
    </source>
</evidence>
<dbReference type="AlphaFoldDB" id="A0A0E9NQ43"/>
<proteinExistence type="predicted"/>
<reference evidence="9 10" key="3">
    <citation type="journal article" date="2015" name="Genome Announc.">
        <title>Draft Genome Sequence of the Archiascomycetous Yeast Saitoella complicata.</title>
        <authorList>
            <person name="Yamauchi K."/>
            <person name="Kondo S."/>
            <person name="Hamamoto M."/>
            <person name="Takahashi Y."/>
            <person name="Ogura Y."/>
            <person name="Hayashi T."/>
            <person name="Nishida H."/>
        </authorList>
    </citation>
    <scope>NUCLEOTIDE SEQUENCE [LARGE SCALE GENOMIC DNA]</scope>
    <source>
        <strain evidence="9 10">NRRL Y-17804</strain>
    </source>
</reference>
<keyword evidence="2" id="KW-0813">Transport</keyword>
<evidence type="ECO:0000313" key="10">
    <source>
        <dbReference type="Proteomes" id="UP000033140"/>
    </source>
</evidence>
<evidence type="ECO:0000256" key="2">
    <source>
        <dbReference type="ARBA" id="ARBA00022448"/>
    </source>
</evidence>
<dbReference type="EMBL" id="BACD03000048">
    <property type="protein sequence ID" value="GAO51545.1"/>
    <property type="molecule type" value="Genomic_DNA"/>
</dbReference>
<feature type="transmembrane region" description="Helical" evidence="8">
    <location>
        <begin position="305"/>
        <end position="323"/>
    </location>
</feature>
<dbReference type="Pfam" id="PF04143">
    <property type="entry name" value="Sulf_transp"/>
    <property type="match status" value="1"/>
</dbReference>
<keyword evidence="10" id="KW-1185">Reference proteome</keyword>
<keyword evidence="3" id="KW-1003">Cell membrane</keyword>
<dbReference type="RefSeq" id="XP_019026093.1">
    <property type="nucleotide sequence ID" value="XM_019167344.1"/>
</dbReference>
<dbReference type="GO" id="GO:0005886">
    <property type="term" value="C:plasma membrane"/>
    <property type="evidence" value="ECO:0007669"/>
    <property type="project" value="UniProtKB-SubCell"/>
</dbReference>
<evidence type="ECO:0000256" key="6">
    <source>
        <dbReference type="ARBA" id="ARBA00022989"/>
    </source>
</evidence>
<dbReference type="Pfam" id="PF20398">
    <property type="entry name" value="DUF6691"/>
    <property type="match status" value="1"/>
</dbReference>
<dbReference type="Proteomes" id="UP000033140">
    <property type="component" value="Unassembled WGS sequence"/>
</dbReference>
<sequence length="327" mass="34004">MFTPIHSFVGGLLLFSSVSNFELLNGRILGCSGILREYVWGDHAPWRAASLLGMAVGTLATKFLAPSYLQSALTVSATIPLLGGLTGALLAGALVGAGTKLANGCTSGHMLCGLARLSPRSIAATVALFASSVATTYFVGSAPSSSTPLYQPLWPTPAEQRALIGLYALAVITFQSIRAVGAAYEPSEKTKAVLRNVASFASGLFFSLGLIVSGMVHPTKTLGFLNITDLHNWDPSLMMIVLGGVLPNAIHYFRTIKSLKAPLLDSKWWTSQGGAIDVKLIVGSLIFGVGWGLRGVCPGPAVVQAVGNAGVETLGFVAAFLLGSKLV</sequence>
<evidence type="ECO:0000313" key="9">
    <source>
        <dbReference type="EMBL" id="GAO51545.1"/>
    </source>
</evidence>
<organism evidence="9 10">
    <name type="scientific">Saitoella complicata (strain BCRC 22490 / CBS 7301 / JCM 7358 / NBRC 10748 / NRRL Y-17804)</name>
    <dbReference type="NCBI Taxonomy" id="698492"/>
    <lineage>
        <taxon>Eukaryota</taxon>
        <taxon>Fungi</taxon>
        <taxon>Dikarya</taxon>
        <taxon>Ascomycota</taxon>
        <taxon>Taphrinomycotina</taxon>
        <taxon>Taphrinomycotina incertae sedis</taxon>
        <taxon>Saitoella</taxon>
    </lineage>
</organism>
<feature type="transmembrane region" description="Helical" evidence="8">
    <location>
        <begin position="236"/>
        <end position="253"/>
    </location>
</feature>
<dbReference type="OMA" id="CYTPVYP"/>